<dbReference type="InterPro" id="IPR044890">
    <property type="entry name" value="TMEM14_sf"/>
</dbReference>
<dbReference type="GO" id="GO:0070453">
    <property type="term" value="P:regulation of heme biosynthetic process"/>
    <property type="evidence" value="ECO:0007669"/>
    <property type="project" value="TreeGrafter"/>
</dbReference>
<sequence>MSESPVQFEGTAERKKWNMDYLGIAYAVIVVSGGAFGYAKSKSVPSLAAGLLFGTAIAYGAYQVSRNHYHTPSLIASSSLGALMGYKFASSGKIMPAGLLTGISVAMTVRYGIMAMMNKPMKN</sequence>
<protein>
    <recommendedName>
        <fullName evidence="9">Transmembrane protein 14C</fullName>
    </recommendedName>
</protein>
<evidence type="ECO:0000256" key="5">
    <source>
        <dbReference type="ARBA" id="ARBA00023136"/>
    </source>
</evidence>
<evidence type="ECO:0000256" key="1">
    <source>
        <dbReference type="ARBA" id="ARBA00004370"/>
    </source>
</evidence>
<comment type="similarity">
    <text evidence="2">Belongs to the TMEM14 family.</text>
</comment>
<evidence type="ECO:0000256" key="3">
    <source>
        <dbReference type="ARBA" id="ARBA00022692"/>
    </source>
</evidence>
<organism evidence="7 8">
    <name type="scientific">Cimex lectularius</name>
    <name type="common">Bed bug</name>
    <name type="synonym">Acanthia lectularia</name>
    <dbReference type="NCBI Taxonomy" id="79782"/>
    <lineage>
        <taxon>Eukaryota</taxon>
        <taxon>Metazoa</taxon>
        <taxon>Ecdysozoa</taxon>
        <taxon>Arthropoda</taxon>
        <taxon>Hexapoda</taxon>
        <taxon>Insecta</taxon>
        <taxon>Pterygota</taxon>
        <taxon>Neoptera</taxon>
        <taxon>Paraneoptera</taxon>
        <taxon>Hemiptera</taxon>
        <taxon>Heteroptera</taxon>
        <taxon>Panheteroptera</taxon>
        <taxon>Cimicomorpha</taxon>
        <taxon>Cimicidae</taxon>
        <taxon>Cimex</taxon>
    </lineage>
</organism>
<feature type="transmembrane region" description="Helical" evidence="6">
    <location>
        <begin position="21"/>
        <end position="38"/>
    </location>
</feature>
<dbReference type="KEGG" id="clec:106664480"/>
<evidence type="ECO:0000256" key="2">
    <source>
        <dbReference type="ARBA" id="ARBA00007590"/>
    </source>
</evidence>
<proteinExistence type="inferred from homology"/>
<dbReference type="EnsemblMetazoa" id="XM_014390199.2">
    <property type="protein sequence ID" value="XP_014245685.1"/>
    <property type="gene ID" value="LOC106664480"/>
</dbReference>
<evidence type="ECO:0008006" key="9">
    <source>
        <dbReference type="Google" id="ProtNLM"/>
    </source>
</evidence>
<dbReference type="Pfam" id="PF03647">
    <property type="entry name" value="Tmemb_14"/>
    <property type="match status" value="1"/>
</dbReference>
<comment type="subcellular location">
    <subcellularLocation>
        <location evidence="1">Membrane</location>
    </subcellularLocation>
</comment>
<evidence type="ECO:0000256" key="4">
    <source>
        <dbReference type="ARBA" id="ARBA00022989"/>
    </source>
</evidence>
<evidence type="ECO:0000313" key="8">
    <source>
        <dbReference type="Proteomes" id="UP000494040"/>
    </source>
</evidence>
<dbReference type="AlphaFoldDB" id="A0A8I6TF63"/>
<dbReference type="PANTHER" id="PTHR12668">
    <property type="entry name" value="TRANSMEMBRANE PROTEIN 14, 15"/>
    <property type="match status" value="1"/>
</dbReference>
<dbReference type="Proteomes" id="UP000494040">
    <property type="component" value="Unassembled WGS sequence"/>
</dbReference>
<reference evidence="7" key="1">
    <citation type="submission" date="2022-01" db="UniProtKB">
        <authorList>
            <consortium name="EnsemblMetazoa"/>
        </authorList>
    </citation>
    <scope>IDENTIFICATION</scope>
</reference>
<dbReference type="EnsemblMetazoa" id="XM_014390198.2">
    <property type="protein sequence ID" value="XP_014245684.1"/>
    <property type="gene ID" value="LOC106664480"/>
</dbReference>
<keyword evidence="4 6" id="KW-1133">Transmembrane helix</keyword>
<keyword evidence="8" id="KW-1185">Reference proteome</keyword>
<dbReference type="OMA" id="ANSHKIM"/>
<gene>
    <name evidence="7" type="primary">106664480</name>
</gene>
<evidence type="ECO:0000313" key="7">
    <source>
        <dbReference type="EnsemblMetazoa" id="XP_014245685.1"/>
    </source>
</evidence>
<keyword evidence="3 6" id="KW-0812">Transmembrane</keyword>
<dbReference type="OrthoDB" id="5620at2759"/>
<dbReference type="EnsemblMetazoa" id="XM_014390200.2">
    <property type="protein sequence ID" value="XP_014245686.1"/>
    <property type="gene ID" value="LOC106664480"/>
</dbReference>
<name>A0A8I6TF63_CIMLE</name>
<keyword evidence="5 6" id="KW-0472">Membrane</keyword>
<dbReference type="Gene3D" id="1.10.10.1740">
    <property type="entry name" value="Transmembrane protein 14-like"/>
    <property type="match status" value="1"/>
</dbReference>
<accession>A0A8I6TF63</accession>
<dbReference type="GO" id="GO:0031966">
    <property type="term" value="C:mitochondrial membrane"/>
    <property type="evidence" value="ECO:0007669"/>
    <property type="project" value="TreeGrafter"/>
</dbReference>
<dbReference type="InterPro" id="IPR005349">
    <property type="entry name" value="TMEM14"/>
</dbReference>
<evidence type="ECO:0000256" key="6">
    <source>
        <dbReference type="SAM" id="Phobius"/>
    </source>
</evidence>
<dbReference type="PANTHER" id="PTHR12668:SF43">
    <property type="entry name" value="TRANSMEMBRANE PROTEIN 14 HOMOLOG"/>
    <property type="match status" value="1"/>
</dbReference>
<feature type="transmembrane region" description="Helical" evidence="6">
    <location>
        <begin position="94"/>
        <end position="113"/>
    </location>
</feature>